<reference evidence="1 2" key="1">
    <citation type="submission" date="2015-10" db="EMBL/GenBank/DDBJ databases">
        <title>Mycobacterium gordonae draft genome assembly.</title>
        <authorList>
            <person name="Ustinova V."/>
            <person name="Smirnova T."/>
            <person name="Blagodatskikh K."/>
            <person name="Varlamov D."/>
            <person name="Larionova E."/>
            <person name="Chernousova L."/>
        </authorList>
    </citation>
    <scope>NUCLEOTIDE SEQUENCE [LARGE SCALE GENOMIC DNA]</scope>
    <source>
        <strain evidence="1 2">CTRI 14-8773</strain>
    </source>
</reference>
<organism evidence="1 2">
    <name type="scientific">Mycobacterium gordonae</name>
    <dbReference type="NCBI Taxonomy" id="1778"/>
    <lineage>
        <taxon>Bacteria</taxon>
        <taxon>Bacillati</taxon>
        <taxon>Actinomycetota</taxon>
        <taxon>Actinomycetes</taxon>
        <taxon>Mycobacteriales</taxon>
        <taxon>Mycobacteriaceae</taxon>
        <taxon>Mycobacterium</taxon>
    </lineage>
</organism>
<dbReference type="EMBL" id="LKTM01000003">
    <property type="protein sequence ID" value="KQH80894.1"/>
    <property type="molecule type" value="Genomic_DNA"/>
</dbReference>
<accession>A0A0Q2RA76</accession>
<dbReference type="Proteomes" id="UP000051677">
    <property type="component" value="Unassembled WGS sequence"/>
</dbReference>
<evidence type="ECO:0000313" key="2">
    <source>
        <dbReference type="Proteomes" id="UP000051677"/>
    </source>
</evidence>
<comment type="caution">
    <text evidence="1">The sequence shown here is derived from an EMBL/GenBank/DDBJ whole genome shotgun (WGS) entry which is preliminary data.</text>
</comment>
<gene>
    <name evidence="1" type="ORF">AO501_31795</name>
</gene>
<evidence type="ECO:0000313" key="1">
    <source>
        <dbReference type="EMBL" id="KQH80894.1"/>
    </source>
</evidence>
<protein>
    <submittedName>
        <fullName evidence="1">Uncharacterized protein</fullName>
    </submittedName>
</protein>
<sequence length="136" mass="13862">MCHLEGVGMPGMGDMLGIGGIGGIGGIDGMFGIGDIEGMPGIGLVPGIEAGEPMQGMFFISSFMVFILASMDTQQSFLAGCQLEGANSKNRPAPTMKIPTATPVMARVGNTQRDLTGRVLVRFSGPASVPGWSAAG</sequence>
<dbReference type="AlphaFoldDB" id="A0A0Q2RA76"/>
<proteinExistence type="predicted"/>
<name>A0A0Q2RA76_MYCGO</name>